<gene>
    <name evidence="22" type="ORF">MNKW57_19240</name>
</gene>
<feature type="coiled-coil region" evidence="16">
    <location>
        <begin position="238"/>
        <end position="275"/>
    </location>
</feature>
<dbReference type="SMART" id="SM00448">
    <property type="entry name" value="REC"/>
    <property type="match status" value="1"/>
</dbReference>
<dbReference type="Gene3D" id="1.20.120.160">
    <property type="entry name" value="HPT domain"/>
    <property type="match status" value="1"/>
</dbReference>
<dbReference type="CDD" id="cd17546">
    <property type="entry name" value="REC_hyHK_CKI1_RcsC-like"/>
    <property type="match status" value="1"/>
</dbReference>
<keyword evidence="10 22" id="KW-0067">ATP-binding</keyword>
<dbReference type="InterPro" id="IPR008207">
    <property type="entry name" value="Sig_transdc_His_kin_Hpt_dom"/>
</dbReference>
<sequence length="931" mass="102900">MAYQSNRSIRATALRFGLTPALLLTLLLGVAFTYLQFKDREALYLSHGSAIAEQTAHALGSLEPQGWEDLLGRILEQPEVLGAHLFRLPRVGDRTARVMGAELVANAGPRLQVEHVLLANAPTRDSTPIVRAPFSAAGTDYVLALQLHPSPFGVRAYQVLMLGILAFLLCGIVASVWAVRLADRLNRVFAQFGNAMTSAASGNLNVRMRDFETREIGDLAAQFNHMVAALEFQRREILESHEQSLDDLRETLDTMEEQNIELDLARKKAQEANRGKSAFLANTSHEFRTPLNGIIGFTNLLLKTETNELQQEYLRTILRSSENLLSTINDLMDFSRIEAGTLVLDHVPVDVARTAEEALQILAPAAYDHNLEMVSIADDQLPSTLLGDPARLKQILINLVGNAIQLSRNGDVVLRISSQVTGESQNTVRISVNFPGNVCSPEQRAEIHVLLRERNMPSQSQASANTLGLAISGSLIKQMDGVMGLDENRDSGTTLWFDVPMAVDRNFSSALPAENLSGSRWLLIDPNSKTRSQLARQLRRWQASVVELENTRDYLNAIQQMWQQSELPDAVLLDVKASDEEPQTLEEQVARLVNDYRCRVVIQGLPAELRNCYDSLRHLVAGFISKPLASDSLLLIAKRVSPATTTNEKRSAPAVATRQPEVLAVDDNDANRRLIAALLENLKVKVTLAKSGEEALEKFALQSFDLVFMDIQMPGMDGIEATQTIRRQQQGKQRTPIIAITAHAGTEEKARLLAAGFDDFLGKPITEAQLGHTVQRWMQLAITAAAEQKSLPETSPVDIENCVTLSNGNVELARDMLRMLLDSLPDERQQLLDMLGTESPQPLHELIHRLYGGCCYCGVPPLRTAAEKLNRTAKARVEEGWHGLINDDPVLSGQINAVVREIGKLLDWAEEKDIDALFLVEQGLLKQGFSS</sequence>
<dbReference type="SUPFAM" id="SSF47226">
    <property type="entry name" value="Histidine-containing phosphotransfer domain, HPT domain"/>
    <property type="match status" value="1"/>
</dbReference>
<dbReference type="InterPro" id="IPR003594">
    <property type="entry name" value="HATPase_dom"/>
</dbReference>
<evidence type="ECO:0000256" key="5">
    <source>
        <dbReference type="ARBA" id="ARBA00022553"/>
    </source>
</evidence>
<feature type="transmembrane region" description="Helical" evidence="17">
    <location>
        <begin position="12"/>
        <end position="35"/>
    </location>
</feature>
<keyword evidence="23" id="KW-1185">Reference proteome</keyword>
<dbReference type="SUPFAM" id="SSF52172">
    <property type="entry name" value="CheY-like"/>
    <property type="match status" value="2"/>
</dbReference>
<dbReference type="SUPFAM" id="SSF47384">
    <property type="entry name" value="Homodimeric domain of signal transducing histidine kinase"/>
    <property type="match status" value="1"/>
</dbReference>
<evidence type="ECO:0000259" key="18">
    <source>
        <dbReference type="PROSITE" id="PS50109"/>
    </source>
</evidence>
<keyword evidence="8" id="KW-0547">Nucleotide-binding</keyword>
<evidence type="ECO:0000259" key="19">
    <source>
        <dbReference type="PROSITE" id="PS50110"/>
    </source>
</evidence>
<dbReference type="SMART" id="SM00304">
    <property type="entry name" value="HAMP"/>
    <property type="match status" value="1"/>
</dbReference>
<feature type="modified residue" description="4-aspartylphosphate" evidence="15">
    <location>
        <position position="710"/>
    </location>
</feature>
<keyword evidence="11 17" id="KW-1133">Transmembrane helix</keyword>
<dbReference type="InterPro" id="IPR003661">
    <property type="entry name" value="HisK_dim/P_dom"/>
</dbReference>
<dbReference type="PANTHER" id="PTHR45339">
    <property type="entry name" value="HYBRID SIGNAL TRANSDUCTION HISTIDINE KINASE J"/>
    <property type="match status" value="1"/>
</dbReference>
<dbReference type="Gene3D" id="3.40.50.2300">
    <property type="match status" value="2"/>
</dbReference>
<dbReference type="GO" id="GO:0005524">
    <property type="term" value="F:ATP binding"/>
    <property type="evidence" value="ECO:0007669"/>
    <property type="project" value="UniProtKB-KW"/>
</dbReference>
<evidence type="ECO:0000256" key="4">
    <source>
        <dbReference type="ARBA" id="ARBA00022475"/>
    </source>
</evidence>
<dbReference type="InterPro" id="IPR003660">
    <property type="entry name" value="HAMP_dom"/>
</dbReference>
<evidence type="ECO:0000256" key="3">
    <source>
        <dbReference type="ARBA" id="ARBA00012438"/>
    </source>
</evidence>
<dbReference type="InterPro" id="IPR001789">
    <property type="entry name" value="Sig_transdc_resp-reg_receiver"/>
</dbReference>
<dbReference type="Pfam" id="PF01627">
    <property type="entry name" value="Hpt"/>
    <property type="match status" value="1"/>
</dbReference>
<evidence type="ECO:0000256" key="11">
    <source>
        <dbReference type="ARBA" id="ARBA00022989"/>
    </source>
</evidence>
<dbReference type="PROSITE" id="PS50109">
    <property type="entry name" value="HIS_KIN"/>
    <property type="match status" value="1"/>
</dbReference>
<evidence type="ECO:0000256" key="2">
    <source>
        <dbReference type="ARBA" id="ARBA00004651"/>
    </source>
</evidence>
<evidence type="ECO:0000256" key="14">
    <source>
        <dbReference type="PROSITE-ProRule" id="PRU00110"/>
    </source>
</evidence>
<feature type="domain" description="HPt" evidence="21">
    <location>
        <begin position="809"/>
        <end position="909"/>
    </location>
</feature>
<name>A0ABQ6LZS5_9GAMM</name>
<dbReference type="PROSITE" id="PS50110">
    <property type="entry name" value="RESPONSE_REGULATORY"/>
    <property type="match status" value="2"/>
</dbReference>
<keyword evidence="4" id="KW-1003">Cell membrane</keyword>
<feature type="domain" description="Response regulatory" evidence="19">
    <location>
        <begin position="520"/>
        <end position="641"/>
    </location>
</feature>
<evidence type="ECO:0000256" key="9">
    <source>
        <dbReference type="ARBA" id="ARBA00022777"/>
    </source>
</evidence>
<keyword evidence="7 17" id="KW-0812">Transmembrane</keyword>
<evidence type="ECO:0000256" key="6">
    <source>
        <dbReference type="ARBA" id="ARBA00022679"/>
    </source>
</evidence>
<keyword evidence="16" id="KW-0175">Coiled coil</keyword>
<comment type="caution">
    <text evidence="22">The sequence shown here is derived from an EMBL/GenBank/DDBJ whole genome shotgun (WGS) entry which is preliminary data.</text>
</comment>
<dbReference type="Pfam" id="PF00072">
    <property type="entry name" value="Response_reg"/>
    <property type="match status" value="1"/>
</dbReference>
<dbReference type="EC" id="2.7.13.3" evidence="3"/>
<evidence type="ECO:0000259" key="21">
    <source>
        <dbReference type="PROSITE" id="PS50894"/>
    </source>
</evidence>
<dbReference type="SMART" id="SM00388">
    <property type="entry name" value="HisKA"/>
    <property type="match status" value="1"/>
</dbReference>
<dbReference type="Gene3D" id="6.10.340.10">
    <property type="match status" value="1"/>
</dbReference>
<dbReference type="InterPro" id="IPR036641">
    <property type="entry name" value="HPT_dom_sf"/>
</dbReference>
<dbReference type="SMART" id="SM00387">
    <property type="entry name" value="HATPase_c"/>
    <property type="match status" value="1"/>
</dbReference>
<dbReference type="CDD" id="cd06225">
    <property type="entry name" value="HAMP"/>
    <property type="match status" value="1"/>
</dbReference>
<feature type="domain" description="Histidine kinase" evidence="18">
    <location>
        <begin position="282"/>
        <end position="503"/>
    </location>
</feature>
<dbReference type="SMART" id="SM00073">
    <property type="entry name" value="HPT"/>
    <property type="match status" value="1"/>
</dbReference>
<dbReference type="CDD" id="cd00082">
    <property type="entry name" value="HisKA"/>
    <property type="match status" value="1"/>
</dbReference>
<comment type="subcellular location">
    <subcellularLocation>
        <location evidence="2">Cell membrane</location>
        <topology evidence="2">Multi-pass membrane protein</topology>
    </subcellularLocation>
</comment>
<dbReference type="Pfam" id="PF00512">
    <property type="entry name" value="HisKA"/>
    <property type="match status" value="1"/>
</dbReference>
<dbReference type="Gene3D" id="1.10.287.130">
    <property type="match status" value="1"/>
</dbReference>
<dbReference type="InterPro" id="IPR005467">
    <property type="entry name" value="His_kinase_dom"/>
</dbReference>
<evidence type="ECO:0000256" key="10">
    <source>
        <dbReference type="ARBA" id="ARBA00022840"/>
    </source>
</evidence>
<evidence type="ECO:0000256" key="7">
    <source>
        <dbReference type="ARBA" id="ARBA00022692"/>
    </source>
</evidence>
<dbReference type="InterPro" id="IPR011006">
    <property type="entry name" value="CheY-like_superfamily"/>
</dbReference>
<protein>
    <recommendedName>
        <fullName evidence="3">histidine kinase</fullName>
        <ecNumber evidence="3">2.7.13.3</ecNumber>
    </recommendedName>
</protein>
<dbReference type="Proteomes" id="UP001224392">
    <property type="component" value="Unassembled WGS sequence"/>
</dbReference>
<evidence type="ECO:0000256" key="12">
    <source>
        <dbReference type="ARBA" id="ARBA00023012"/>
    </source>
</evidence>
<keyword evidence="6" id="KW-0808">Transferase</keyword>
<dbReference type="PANTHER" id="PTHR45339:SF1">
    <property type="entry name" value="HYBRID SIGNAL TRANSDUCTION HISTIDINE KINASE J"/>
    <property type="match status" value="1"/>
</dbReference>
<dbReference type="SUPFAM" id="SSF55874">
    <property type="entry name" value="ATPase domain of HSP90 chaperone/DNA topoisomerase II/histidine kinase"/>
    <property type="match status" value="1"/>
</dbReference>
<dbReference type="InterPro" id="IPR036097">
    <property type="entry name" value="HisK_dim/P_sf"/>
</dbReference>
<accession>A0ABQ6LZS5</accession>
<dbReference type="Pfam" id="PF02518">
    <property type="entry name" value="HATPase_c"/>
    <property type="match status" value="1"/>
</dbReference>
<keyword evidence="9" id="KW-0418">Kinase</keyword>
<dbReference type="InterPro" id="IPR036890">
    <property type="entry name" value="HATPase_C_sf"/>
</dbReference>
<feature type="modified residue" description="Phosphohistidine" evidence="14">
    <location>
        <position position="848"/>
    </location>
</feature>
<evidence type="ECO:0000256" key="13">
    <source>
        <dbReference type="ARBA" id="ARBA00023136"/>
    </source>
</evidence>
<evidence type="ECO:0000313" key="23">
    <source>
        <dbReference type="Proteomes" id="UP001224392"/>
    </source>
</evidence>
<dbReference type="RefSeq" id="WP_285764221.1">
    <property type="nucleotide sequence ID" value="NZ_BSYJ01000003.1"/>
</dbReference>
<dbReference type="EMBL" id="BSYJ01000003">
    <property type="protein sequence ID" value="GMG87603.1"/>
    <property type="molecule type" value="Genomic_DNA"/>
</dbReference>
<evidence type="ECO:0000256" key="17">
    <source>
        <dbReference type="SAM" id="Phobius"/>
    </source>
</evidence>
<feature type="modified residue" description="4-aspartylphosphate" evidence="15">
    <location>
        <position position="574"/>
    </location>
</feature>
<keyword evidence="12" id="KW-0902">Two-component regulatory system</keyword>
<dbReference type="PROSITE" id="PS50885">
    <property type="entry name" value="HAMP"/>
    <property type="match status" value="1"/>
</dbReference>
<evidence type="ECO:0000259" key="20">
    <source>
        <dbReference type="PROSITE" id="PS50885"/>
    </source>
</evidence>
<evidence type="ECO:0000313" key="22">
    <source>
        <dbReference type="EMBL" id="GMG87603.1"/>
    </source>
</evidence>
<evidence type="ECO:0000256" key="16">
    <source>
        <dbReference type="SAM" id="Coils"/>
    </source>
</evidence>
<dbReference type="Pfam" id="PF00672">
    <property type="entry name" value="HAMP"/>
    <property type="match status" value="1"/>
</dbReference>
<comment type="catalytic activity">
    <reaction evidence="1">
        <text>ATP + protein L-histidine = ADP + protein N-phospho-L-histidine.</text>
        <dbReference type="EC" id="2.7.13.3"/>
    </reaction>
</comment>
<keyword evidence="5 15" id="KW-0597">Phosphoprotein</keyword>
<feature type="domain" description="Response regulatory" evidence="19">
    <location>
        <begin position="661"/>
        <end position="778"/>
    </location>
</feature>
<proteinExistence type="predicted"/>
<keyword evidence="13 17" id="KW-0472">Membrane</keyword>
<feature type="domain" description="HAMP" evidence="20">
    <location>
        <begin position="183"/>
        <end position="235"/>
    </location>
</feature>
<reference evidence="22 23" key="1">
    <citation type="submission" date="2023-04" db="EMBL/GenBank/DDBJ databases">
        <title>Marinobulbifer ophiurae gen. nov., sp. Nov., isolate from tissue of brittle star Ophioplocus japonicus.</title>
        <authorList>
            <person name="Kawano K."/>
            <person name="Sawayama S."/>
            <person name="Nakagawa S."/>
        </authorList>
    </citation>
    <scope>NUCLEOTIDE SEQUENCE [LARGE SCALE GENOMIC DNA]</scope>
    <source>
        <strain evidence="22 23">NKW57</strain>
    </source>
</reference>
<evidence type="ECO:0000256" key="1">
    <source>
        <dbReference type="ARBA" id="ARBA00000085"/>
    </source>
</evidence>
<evidence type="ECO:0000256" key="15">
    <source>
        <dbReference type="PROSITE-ProRule" id="PRU00169"/>
    </source>
</evidence>
<dbReference type="Gene3D" id="3.30.565.10">
    <property type="entry name" value="Histidine kinase-like ATPase, C-terminal domain"/>
    <property type="match status" value="1"/>
</dbReference>
<evidence type="ECO:0000256" key="8">
    <source>
        <dbReference type="ARBA" id="ARBA00022741"/>
    </source>
</evidence>
<dbReference type="PROSITE" id="PS50894">
    <property type="entry name" value="HPT"/>
    <property type="match status" value="1"/>
</dbReference>
<organism evidence="22 23">
    <name type="scientific">Biformimicrobium ophioploci</name>
    <dbReference type="NCBI Taxonomy" id="3036711"/>
    <lineage>
        <taxon>Bacteria</taxon>
        <taxon>Pseudomonadati</taxon>
        <taxon>Pseudomonadota</taxon>
        <taxon>Gammaproteobacteria</taxon>
        <taxon>Cellvibrionales</taxon>
        <taxon>Microbulbiferaceae</taxon>
        <taxon>Biformimicrobium</taxon>
    </lineage>
</organism>